<accession>A0A7X6RF86</accession>
<proteinExistence type="predicted"/>
<keyword evidence="1" id="KW-0472">Membrane</keyword>
<evidence type="ECO:0000313" key="5">
    <source>
        <dbReference type="Proteomes" id="UP001549139"/>
    </source>
</evidence>
<dbReference type="Proteomes" id="UP001549139">
    <property type="component" value="Unassembled WGS sequence"/>
</dbReference>
<feature type="transmembrane region" description="Helical" evidence="1">
    <location>
        <begin position="160"/>
        <end position="181"/>
    </location>
</feature>
<protein>
    <recommendedName>
        <fullName evidence="6">EcsC family protein</fullName>
    </recommendedName>
</protein>
<keyword evidence="1" id="KW-0812">Transmembrane</keyword>
<dbReference type="Proteomes" id="UP000554284">
    <property type="component" value="Unassembled WGS sequence"/>
</dbReference>
<dbReference type="AlphaFoldDB" id="A0A7X6RF86"/>
<keyword evidence="5" id="KW-1185">Reference proteome</keyword>
<keyword evidence="1" id="KW-1133">Transmembrane helix</keyword>
<evidence type="ECO:0000313" key="3">
    <source>
        <dbReference type="EMBL" id="NKY68984.1"/>
    </source>
</evidence>
<dbReference type="RefSeq" id="WP_168684919.1">
    <property type="nucleotide sequence ID" value="NZ_JAAXPF010000006.1"/>
</dbReference>
<reference evidence="2 5" key="2">
    <citation type="submission" date="2024-06" db="EMBL/GenBank/DDBJ databases">
        <title>Sequencing the genomes of 1000 actinobacteria strains.</title>
        <authorList>
            <person name="Klenk H.-P."/>
        </authorList>
    </citation>
    <scope>NUCLEOTIDE SEQUENCE [LARGE SCALE GENOMIC DNA]</scope>
    <source>
        <strain evidence="2 5">DSM 44265</strain>
    </source>
</reference>
<evidence type="ECO:0008006" key="6">
    <source>
        <dbReference type="Google" id="ProtNLM"/>
    </source>
</evidence>
<name>A0A7X6RF86_9CORY</name>
<gene>
    <name evidence="3" type="ORF">HF989_06285</name>
    <name evidence="2" type="ORF">JOF50_000972</name>
</gene>
<sequence length="269" mass="29081">MTKYSKKLTTKAGAIESESVTDLLNENENFAVEFLKKALRFKLARVDRDHFLRSQLSQAGVAPETIAIALREGTTAADIPPAVLDKIANSSINFETRNSTYLSMAAGVGGAATLAVVLPGDVTQYYIHAFRIMQKLAYIYGWKDFIREADDVTDEVLGQFLMLLGVMIGVGGANNALRAFAAQVAPKMGRRVANQALTKTAWYPVAKQVLKQVGVKLTKDMTGKAVQKSIPVVGAFVGGSITYVSLKNQADRLQRTLKEIPAPTSAVGQ</sequence>
<evidence type="ECO:0000313" key="4">
    <source>
        <dbReference type="Proteomes" id="UP000554284"/>
    </source>
</evidence>
<organism evidence="3 4">
    <name type="scientific">Corynebacterium mucifaciens</name>
    <dbReference type="NCBI Taxonomy" id="57171"/>
    <lineage>
        <taxon>Bacteria</taxon>
        <taxon>Bacillati</taxon>
        <taxon>Actinomycetota</taxon>
        <taxon>Actinomycetes</taxon>
        <taxon>Mycobacteriales</taxon>
        <taxon>Corynebacteriaceae</taxon>
        <taxon>Corynebacterium</taxon>
    </lineage>
</organism>
<feature type="transmembrane region" description="Helical" evidence="1">
    <location>
        <begin position="100"/>
        <end position="118"/>
    </location>
</feature>
<comment type="caution">
    <text evidence="3">The sequence shown here is derived from an EMBL/GenBank/DDBJ whole genome shotgun (WGS) entry which is preliminary data.</text>
</comment>
<evidence type="ECO:0000256" key="1">
    <source>
        <dbReference type="SAM" id="Phobius"/>
    </source>
</evidence>
<reference evidence="3 4" key="1">
    <citation type="submission" date="2020-04" db="EMBL/GenBank/DDBJ databases">
        <title>MicrobeNet Type strains.</title>
        <authorList>
            <person name="Nicholson A.C."/>
        </authorList>
    </citation>
    <scope>NUCLEOTIDE SEQUENCE [LARGE SCALE GENOMIC DNA]</scope>
    <source>
        <strain evidence="3 4">ATCC 700355</strain>
    </source>
</reference>
<dbReference type="EMBL" id="JBEPNZ010000001">
    <property type="protein sequence ID" value="MET3944173.1"/>
    <property type="molecule type" value="Genomic_DNA"/>
</dbReference>
<evidence type="ECO:0000313" key="2">
    <source>
        <dbReference type="EMBL" id="MET3944173.1"/>
    </source>
</evidence>
<dbReference type="EMBL" id="JAAXPF010000006">
    <property type="protein sequence ID" value="NKY68984.1"/>
    <property type="molecule type" value="Genomic_DNA"/>
</dbReference>